<keyword evidence="14 20" id="KW-1133">Transmembrane helix</keyword>
<evidence type="ECO:0000256" key="9">
    <source>
        <dbReference type="ARBA" id="ARBA00022692"/>
    </source>
</evidence>
<proteinExistence type="inferred from homology"/>
<comment type="subcellular location">
    <subcellularLocation>
        <location evidence="2">Cell membrane</location>
        <topology evidence="2">Single-pass membrane protein</topology>
    </subcellularLocation>
</comment>
<dbReference type="PROSITE" id="PS51318">
    <property type="entry name" value="TAT"/>
    <property type="match status" value="1"/>
</dbReference>
<dbReference type="Pfam" id="PF00355">
    <property type="entry name" value="Rieske"/>
    <property type="match status" value="1"/>
</dbReference>
<dbReference type="Gene3D" id="2.102.10.10">
    <property type="entry name" value="Rieske [2Fe-2S] iron-sulphur domain"/>
    <property type="match status" value="1"/>
</dbReference>
<dbReference type="OrthoDB" id="9767869at2"/>
<sequence>MRDKDEKRVDGGRRTWLITTTAVGGVGAVATVVPFVGSFAPSEKAKAAGAPVEVDISGLKPGEMMTVAWRGKPVWIVNRTDEMLADVKKADNEVADPKSKMEFSMPLPEYCNNEFRSRADHKNILVAVAVCTHLGCTPTPRFQEGPQPNLPDNWPGGFLCPCHGSTYDMAGRVFKNKPAPQNLDIPPFMFTSATQLVIGKDEKGEA</sequence>
<keyword evidence="8" id="KW-1003">Cell membrane</keyword>
<gene>
    <name evidence="23" type="ORF">AWB77_06319</name>
</gene>
<dbReference type="CDD" id="cd03470">
    <property type="entry name" value="Rieske_cytochrome_bc1"/>
    <property type="match status" value="1"/>
</dbReference>
<dbReference type="GO" id="GO:0046872">
    <property type="term" value="F:metal ion binding"/>
    <property type="evidence" value="ECO:0007669"/>
    <property type="project" value="UniProtKB-KW"/>
</dbReference>
<evidence type="ECO:0000313" key="23">
    <source>
        <dbReference type="EMBL" id="SAL01358.1"/>
    </source>
</evidence>
<accession>A0A158E3E1</accession>
<dbReference type="PRINTS" id="PR00162">
    <property type="entry name" value="RIESKE"/>
</dbReference>
<evidence type="ECO:0000256" key="11">
    <source>
        <dbReference type="ARBA" id="ARBA00022723"/>
    </source>
</evidence>
<dbReference type="Gene3D" id="1.20.5.510">
    <property type="entry name" value="Single helix bin"/>
    <property type="match status" value="1"/>
</dbReference>
<evidence type="ECO:0000313" key="24">
    <source>
        <dbReference type="Proteomes" id="UP000054903"/>
    </source>
</evidence>
<dbReference type="GO" id="GO:0005886">
    <property type="term" value="C:plasma membrane"/>
    <property type="evidence" value="ECO:0007669"/>
    <property type="project" value="UniProtKB-SubCell"/>
</dbReference>
<dbReference type="InterPro" id="IPR005805">
    <property type="entry name" value="Rieske_Fe-S_prot_C"/>
</dbReference>
<evidence type="ECO:0000256" key="6">
    <source>
        <dbReference type="ARBA" id="ARBA00019816"/>
    </source>
</evidence>
<evidence type="ECO:0000256" key="7">
    <source>
        <dbReference type="ARBA" id="ARBA00022448"/>
    </source>
</evidence>
<keyword evidence="11" id="KW-0479">Metal-binding</keyword>
<comment type="catalytic activity">
    <reaction evidence="19 20">
        <text>a quinol + 2 Fe(III)-[cytochrome c](out) = a quinone + 2 Fe(II)-[cytochrome c](out) + 2 H(+)(out)</text>
        <dbReference type="Rhea" id="RHEA:11484"/>
        <dbReference type="Rhea" id="RHEA-COMP:10350"/>
        <dbReference type="Rhea" id="RHEA-COMP:14399"/>
        <dbReference type="ChEBI" id="CHEBI:15378"/>
        <dbReference type="ChEBI" id="CHEBI:24646"/>
        <dbReference type="ChEBI" id="CHEBI:29033"/>
        <dbReference type="ChEBI" id="CHEBI:29034"/>
        <dbReference type="ChEBI" id="CHEBI:132124"/>
        <dbReference type="EC" id="7.1.1.8"/>
    </reaction>
</comment>
<dbReference type="InterPro" id="IPR006317">
    <property type="entry name" value="Ubiquinol_cyt_c_Rdtase_Fe-S-su"/>
</dbReference>
<dbReference type="AlphaFoldDB" id="A0A158E3E1"/>
<evidence type="ECO:0000256" key="10">
    <source>
        <dbReference type="ARBA" id="ARBA00022714"/>
    </source>
</evidence>
<dbReference type="InterPro" id="IPR006311">
    <property type="entry name" value="TAT_signal"/>
</dbReference>
<evidence type="ECO:0000256" key="15">
    <source>
        <dbReference type="ARBA" id="ARBA00023004"/>
    </source>
</evidence>
<reference evidence="23" key="1">
    <citation type="submission" date="2016-01" db="EMBL/GenBank/DDBJ databases">
        <authorList>
            <person name="Peeters C."/>
        </authorList>
    </citation>
    <scope>NUCLEOTIDE SEQUENCE</scope>
    <source>
        <strain evidence="23">LMG 29320</strain>
    </source>
</reference>
<keyword evidence="17 20" id="KW-0472">Membrane</keyword>
<feature type="domain" description="Rieske" evidence="22">
    <location>
        <begin position="89"/>
        <end position="197"/>
    </location>
</feature>
<evidence type="ECO:0000256" key="1">
    <source>
        <dbReference type="ARBA" id="ARBA00002444"/>
    </source>
</evidence>
<organism evidence="23 24">
    <name type="scientific">Caballeronia fortuita</name>
    <dbReference type="NCBI Taxonomy" id="1777138"/>
    <lineage>
        <taxon>Bacteria</taxon>
        <taxon>Pseudomonadati</taxon>
        <taxon>Pseudomonadota</taxon>
        <taxon>Betaproteobacteria</taxon>
        <taxon>Burkholderiales</taxon>
        <taxon>Burkholderiaceae</taxon>
        <taxon>Caballeronia</taxon>
    </lineage>
</organism>
<comment type="subunit">
    <text evidence="4 21">The main subunits of complex b-c1 are: cytochrome b, cytochrome c1 and the Rieske protein.</text>
</comment>
<evidence type="ECO:0000256" key="13">
    <source>
        <dbReference type="ARBA" id="ARBA00022982"/>
    </source>
</evidence>
<comment type="similarity">
    <text evidence="3">Belongs to the Rieske iron-sulfur protein family.</text>
</comment>
<evidence type="ECO:0000256" key="8">
    <source>
        <dbReference type="ARBA" id="ARBA00022475"/>
    </source>
</evidence>
<evidence type="ECO:0000256" key="12">
    <source>
        <dbReference type="ARBA" id="ARBA00022967"/>
    </source>
</evidence>
<dbReference type="STRING" id="1777138.AWB77_06319"/>
<evidence type="ECO:0000256" key="20">
    <source>
        <dbReference type="RuleBase" id="RU004494"/>
    </source>
</evidence>
<evidence type="ECO:0000256" key="16">
    <source>
        <dbReference type="ARBA" id="ARBA00023014"/>
    </source>
</evidence>
<dbReference type="InterPro" id="IPR019470">
    <property type="entry name" value="Ubiq_cytC_Rdtase_Fe-S_su_TAT"/>
</dbReference>
<feature type="transmembrane region" description="Helical" evidence="20">
    <location>
        <begin position="16"/>
        <end position="37"/>
    </location>
</feature>
<evidence type="ECO:0000256" key="4">
    <source>
        <dbReference type="ARBA" id="ARBA00011649"/>
    </source>
</evidence>
<dbReference type="SUPFAM" id="SSF50022">
    <property type="entry name" value="ISP domain"/>
    <property type="match status" value="1"/>
</dbReference>
<evidence type="ECO:0000256" key="17">
    <source>
        <dbReference type="ARBA" id="ARBA00023136"/>
    </source>
</evidence>
<comment type="miscellaneous">
    <text evidence="20">The Rieske protein is a high potential 2Fe-2S protein.</text>
</comment>
<comment type="cofactor">
    <cofactor evidence="20">
        <name>[2Fe-2S] cluster</name>
        <dbReference type="ChEBI" id="CHEBI:190135"/>
    </cofactor>
    <text evidence="20">Binds 1 [2Fe-2S] cluster per subunit.</text>
</comment>
<keyword evidence="24" id="KW-1185">Reference proteome</keyword>
<dbReference type="InterPro" id="IPR036922">
    <property type="entry name" value="Rieske_2Fe-2S_sf"/>
</dbReference>
<evidence type="ECO:0000256" key="19">
    <source>
        <dbReference type="ARBA" id="ARBA00029351"/>
    </source>
</evidence>
<keyword evidence="12" id="KW-1278">Translocase</keyword>
<keyword evidence="7 20" id="KW-0813">Transport</keyword>
<dbReference type="EMBL" id="FCNX02000023">
    <property type="protein sequence ID" value="SAL01358.1"/>
    <property type="molecule type" value="Genomic_DNA"/>
</dbReference>
<evidence type="ECO:0000256" key="21">
    <source>
        <dbReference type="RuleBase" id="RU004497"/>
    </source>
</evidence>
<comment type="caution">
    <text evidence="23">The sequence shown here is derived from an EMBL/GenBank/DDBJ whole genome shotgun (WGS) entry which is preliminary data.</text>
</comment>
<dbReference type="RefSeq" id="WP_061138333.1">
    <property type="nucleotide sequence ID" value="NZ_FCNX02000023.1"/>
</dbReference>
<keyword evidence="13 20" id="KW-0249">Electron transport</keyword>
<dbReference type="InterPro" id="IPR017941">
    <property type="entry name" value="Rieske_2Fe-2S"/>
</dbReference>
<comment type="function">
    <text evidence="1">Component of the ubiquinol-cytochrome c reductase complex (complex III or cytochrome b-c1 complex), which is a respiratory chain that generates an electrochemical potential coupled to ATP synthesis.</text>
</comment>
<dbReference type="GO" id="GO:0051537">
    <property type="term" value="F:2 iron, 2 sulfur cluster binding"/>
    <property type="evidence" value="ECO:0007669"/>
    <property type="project" value="UniProtKB-KW"/>
</dbReference>
<keyword evidence="9 20" id="KW-0812">Transmembrane</keyword>
<dbReference type="GO" id="GO:0008121">
    <property type="term" value="F:quinol-cytochrome-c reductase activity"/>
    <property type="evidence" value="ECO:0007669"/>
    <property type="project" value="UniProtKB-EC"/>
</dbReference>
<keyword evidence="18" id="KW-1015">Disulfide bond</keyword>
<evidence type="ECO:0000256" key="14">
    <source>
        <dbReference type="ARBA" id="ARBA00022989"/>
    </source>
</evidence>
<dbReference type="PANTHER" id="PTHR10134">
    <property type="entry name" value="CYTOCHROME B-C1 COMPLEX SUBUNIT RIESKE, MITOCHONDRIAL"/>
    <property type="match status" value="1"/>
</dbReference>
<evidence type="ECO:0000256" key="2">
    <source>
        <dbReference type="ARBA" id="ARBA00004162"/>
    </source>
</evidence>
<dbReference type="InterPro" id="IPR014349">
    <property type="entry name" value="Rieske_Fe-S_prot"/>
</dbReference>
<evidence type="ECO:0000259" key="22">
    <source>
        <dbReference type="PROSITE" id="PS51296"/>
    </source>
</evidence>
<dbReference type="EC" id="7.1.1.8" evidence="5 20"/>
<dbReference type="NCBIfam" id="TIGR01416">
    <property type="entry name" value="Rieske_proteo"/>
    <property type="match status" value="1"/>
</dbReference>
<keyword evidence="10" id="KW-0001">2Fe-2S</keyword>
<evidence type="ECO:0000256" key="3">
    <source>
        <dbReference type="ARBA" id="ARBA00010651"/>
    </source>
</evidence>
<keyword evidence="16" id="KW-0411">Iron-sulfur</keyword>
<protein>
    <recommendedName>
        <fullName evidence="6 20">Ubiquinol-cytochrome c reductase iron-sulfur subunit</fullName>
        <ecNumber evidence="5 20">7.1.1.8</ecNumber>
    </recommendedName>
</protein>
<dbReference type="Pfam" id="PF10399">
    <property type="entry name" value="UCR_Fe-S_N"/>
    <property type="match status" value="1"/>
</dbReference>
<keyword evidence="15" id="KW-0408">Iron</keyword>
<dbReference type="Proteomes" id="UP000054903">
    <property type="component" value="Unassembled WGS sequence"/>
</dbReference>
<dbReference type="PROSITE" id="PS51296">
    <property type="entry name" value="RIESKE"/>
    <property type="match status" value="1"/>
</dbReference>
<evidence type="ECO:0000256" key="5">
    <source>
        <dbReference type="ARBA" id="ARBA00012951"/>
    </source>
</evidence>
<name>A0A158E3E1_9BURK</name>
<evidence type="ECO:0000256" key="18">
    <source>
        <dbReference type="ARBA" id="ARBA00023157"/>
    </source>
</evidence>